<evidence type="ECO:0000256" key="1">
    <source>
        <dbReference type="ARBA" id="ARBA00006484"/>
    </source>
</evidence>
<dbReference type="AlphaFoldDB" id="A0A0B8MXX9"/>
<dbReference type="Gene3D" id="3.40.50.720">
    <property type="entry name" value="NAD(P)-binding Rossmann-like Domain"/>
    <property type="match status" value="1"/>
</dbReference>
<evidence type="ECO:0000313" key="5">
    <source>
        <dbReference type="EMBL" id="GAM33528.1"/>
    </source>
</evidence>
<dbReference type="Proteomes" id="UP000053095">
    <property type="component" value="Unassembled WGS sequence"/>
</dbReference>
<dbReference type="SUPFAM" id="SSF51735">
    <property type="entry name" value="NAD(P)-binding Rossmann-fold domains"/>
    <property type="match status" value="1"/>
</dbReference>
<dbReference type="EMBL" id="DF933807">
    <property type="protein sequence ID" value="GAM33528.1"/>
    <property type="molecule type" value="Genomic_DNA"/>
</dbReference>
<dbReference type="GO" id="GO:0004806">
    <property type="term" value="F:triacylglycerol lipase activity"/>
    <property type="evidence" value="ECO:0007669"/>
    <property type="project" value="TreeGrafter"/>
</dbReference>
<accession>A0A0B8MXX9</accession>
<dbReference type="InterPro" id="IPR020904">
    <property type="entry name" value="Sc_DH/Rdtase_CS"/>
</dbReference>
<keyword evidence="2" id="KW-0521">NADP</keyword>
<name>A0A0B8MXX9_TALPI</name>
<dbReference type="GO" id="GO:0005811">
    <property type="term" value="C:lipid droplet"/>
    <property type="evidence" value="ECO:0007669"/>
    <property type="project" value="TreeGrafter"/>
</dbReference>
<proteinExistence type="inferred from homology"/>
<dbReference type="GO" id="GO:0006654">
    <property type="term" value="P:phosphatidic acid biosynthetic process"/>
    <property type="evidence" value="ECO:0007669"/>
    <property type="project" value="TreeGrafter"/>
</dbReference>
<evidence type="ECO:0000256" key="2">
    <source>
        <dbReference type="ARBA" id="ARBA00022857"/>
    </source>
</evidence>
<reference evidence="6" key="1">
    <citation type="journal article" date="2015" name="Genome Announc.">
        <title>Draft genome sequence of Talaromyces cellulolyticus strain Y-94, a source of lignocellulosic biomass-degrading enzymes.</title>
        <authorList>
            <person name="Fujii T."/>
            <person name="Koike H."/>
            <person name="Sawayama S."/>
            <person name="Yano S."/>
            <person name="Inoue H."/>
        </authorList>
    </citation>
    <scope>NUCLEOTIDE SEQUENCE [LARGE SCALE GENOMIC DNA]</scope>
    <source>
        <strain evidence="6">Y-94</strain>
    </source>
</reference>
<keyword evidence="3" id="KW-0560">Oxidoreductase</keyword>
<dbReference type="PROSITE" id="PS00061">
    <property type="entry name" value="ADH_SHORT"/>
    <property type="match status" value="1"/>
</dbReference>
<dbReference type="GO" id="GO:0019433">
    <property type="term" value="P:triglyceride catabolic process"/>
    <property type="evidence" value="ECO:0007669"/>
    <property type="project" value="TreeGrafter"/>
</dbReference>
<dbReference type="GO" id="GO:0005783">
    <property type="term" value="C:endoplasmic reticulum"/>
    <property type="evidence" value="ECO:0007669"/>
    <property type="project" value="TreeGrafter"/>
</dbReference>
<organism evidence="5 6">
    <name type="scientific">Talaromyces pinophilus</name>
    <name type="common">Penicillium pinophilum</name>
    <dbReference type="NCBI Taxonomy" id="128442"/>
    <lineage>
        <taxon>Eukaryota</taxon>
        <taxon>Fungi</taxon>
        <taxon>Dikarya</taxon>
        <taxon>Ascomycota</taxon>
        <taxon>Pezizomycotina</taxon>
        <taxon>Eurotiomycetes</taxon>
        <taxon>Eurotiomycetidae</taxon>
        <taxon>Eurotiales</taxon>
        <taxon>Trichocomaceae</taxon>
        <taxon>Talaromyces</taxon>
        <taxon>Talaromyces sect. Talaromyces</taxon>
    </lineage>
</organism>
<dbReference type="Pfam" id="PF00106">
    <property type="entry name" value="adh_short"/>
    <property type="match status" value="1"/>
</dbReference>
<dbReference type="InterPro" id="IPR036291">
    <property type="entry name" value="NAD(P)-bd_dom_sf"/>
</dbReference>
<comment type="similarity">
    <text evidence="1 4">Belongs to the short-chain dehydrogenases/reductases (SDR) family.</text>
</comment>
<protein>
    <submittedName>
        <fullName evidence="5">Short-chain dehydrogenase</fullName>
    </submittedName>
</protein>
<keyword evidence="6" id="KW-1185">Reference proteome</keyword>
<dbReference type="PANTHER" id="PTHR44169">
    <property type="entry name" value="NADPH-DEPENDENT 1-ACYLDIHYDROXYACETONE PHOSPHATE REDUCTASE"/>
    <property type="match status" value="1"/>
</dbReference>
<dbReference type="GO" id="GO:0000140">
    <property type="term" value="F:acylglycerone-phosphate reductase (NADP+) activity"/>
    <property type="evidence" value="ECO:0007669"/>
    <property type="project" value="TreeGrafter"/>
</dbReference>
<dbReference type="PANTHER" id="PTHR44169:SF6">
    <property type="entry name" value="NADPH-DEPENDENT 1-ACYLDIHYDROXYACETONE PHOSPHATE REDUCTASE"/>
    <property type="match status" value="1"/>
</dbReference>
<dbReference type="PRINTS" id="PR00080">
    <property type="entry name" value="SDRFAMILY"/>
</dbReference>
<dbReference type="PRINTS" id="PR00081">
    <property type="entry name" value="GDHRDH"/>
</dbReference>
<dbReference type="InterPro" id="IPR002347">
    <property type="entry name" value="SDR_fam"/>
</dbReference>
<evidence type="ECO:0000256" key="3">
    <source>
        <dbReference type="ARBA" id="ARBA00023002"/>
    </source>
</evidence>
<evidence type="ECO:0000313" key="6">
    <source>
        <dbReference type="Proteomes" id="UP000053095"/>
    </source>
</evidence>
<gene>
    <name evidence="5" type="ORF">TCE0_011f00484</name>
</gene>
<sequence>MSFVIHSKHPCGGDQLFLTEISYPKIIPDKANGAENVATFREEVSSYHWVGQNLATDSFDCEKSLVTFSNDSCTPGGIGHALCHEFHRRGLHVIATARDFSVLADLAEAGMSTVQMDVTDPISIQNCHKTVSELTNGRLDILVNNAGRTHVHPALDLSIPDVRSTFEVNVFGVMAVVAAFADLLITAKGLIINIASLAALTSYVFGSAYCASKGAVVSYSRTLRQELRPLGVRVMVCMVGVVRSNVHNREHRSLPPTSVYLPVQDVYKARLQFANRSDAVDTPVFAETVVSSALKSEVPWFLRTWVGRPDWLWCGTMARPLWWGYSFLGEWLIDYPLENSFAPLIYNISGLSQIMDVKERRNDLEV</sequence>
<evidence type="ECO:0000256" key="4">
    <source>
        <dbReference type="RuleBase" id="RU000363"/>
    </source>
</evidence>